<protein>
    <recommendedName>
        <fullName evidence="4 10">Phosphate propanoyltransferase</fullName>
        <ecNumber evidence="3 10">2.3.1.222</ecNumber>
    </recommendedName>
</protein>
<dbReference type="EC" id="2.3.1.222" evidence="3 10"/>
<keyword evidence="12" id="KW-1185">Reference proteome</keyword>
<evidence type="ECO:0000256" key="10">
    <source>
        <dbReference type="PIRNR" id="PIRNR010130"/>
    </source>
</evidence>
<evidence type="ECO:0000256" key="8">
    <source>
        <dbReference type="ARBA" id="ARBA00023315"/>
    </source>
</evidence>
<dbReference type="GO" id="GO:0051144">
    <property type="term" value="P:1,2-propanediol catabolic process"/>
    <property type="evidence" value="ECO:0007669"/>
    <property type="project" value="UniProtKB-UniPathway"/>
</dbReference>
<evidence type="ECO:0000256" key="7">
    <source>
        <dbReference type="ARBA" id="ARBA00022833"/>
    </source>
</evidence>
<comment type="function">
    <text evidence="10">Involved in 1,2-propanediol (1,2-PD) degradation by catalyzing the conversion of propanoyl-CoA to propanoyl-phosphate.</text>
</comment>
<dbReference type="RefSeq" id="WP_126781976.1">
    <property type="nucleotide sequence ID" value="NZ_CAUQJP010000047.1"/>
</dbReference>
<evidence type="ECO:0000256" key="1">
    <source>
        <dbReference type="ARBA" id="ARBA00001947"/>
    </source>
</evidence>
<dbReference type="InterPro" id="IPR008300">
    <property type="entry name" value="PTAC"/>
</dbReference>
<accession>A0A429ZET3</accession>
<dbReference type="Pfam" id="PF06130">
    <property type="entry name" value="PTAC"/>
    <property type="match status" value="1"/>
</dbReference>
<proteinExistence type="inferred from homology"/>
<keyword evidence="6" id="KW-0479">Metal-binding</keyword>
<gene>
    <name evidence="11" type="ORF">CBF35_13375</name>
</gene>
<dbReference type="GO" id="GO:0046872">
    <property type="term" value="F:metal ion binding"/>
    <property type="evidence" value="ECO:0007669"/>
    <property type="project" value="UniProtKB-KW"/>
</dbReference>
<evidence type="ECO:0000256" key="6">
    <source>
        <dbReference type="ARBA" id="ARBA00022723"/>
    </source>
</evidence>
<reference evidence="11 12" key="1">
    <citation type="submission" date="2017-05" db="EMBL/GenBank/DDBJ databases">
        <title>Vagococcus spp. assemblies.</title>
        <authorList>
            <person name="Gulvik C.A."/>
        </authorList>
    </citation>
    <scope>NUCLEOTIDE SEQUENCE [LARGE SCALE GENOMIC DNA]</scope>
    <source>
        <strain evidence="11 12">NCFB 2777</strain>
    </source>
</reference>
<dbReference type="GO" id="GO:0016747">
    <property type="term" value="F:acyltransferase activity, transferring groups other than amino-acyl groups"/>
    <property type="evidence" value="ECO:0007669"/>
    <property type="project" value="InterPro"/>
</dbReference>
<evidence type="ECO:0000256" key="5">
    <source>
        <dbReference type="ARBA" id="ARBA00022679"/>
    </source>
</evidence>
<organism evidence="11 12">
    <name type="scientific">Vagococcus salmoninarum</name>
    <dbReference type="NCBI Taxonomy" id="2739"/>
    <lineage>
        <taxon>Bacteria</taxon>
        <taxon>Bacillati</taxon>
        <taxon>Bacillota</taxon>
        <taxon>Bacilli</taxon>
        <taxon>Lactobacillales</taxon>
        <taxon>Enterococcaceae</taxon>
        <taxon>Vagococcus</taxon>
    </lineage>
</organism>
<dbReference type="EMBL" id="NGJU01000024">
    <property type="protein sequence ID" value="RST92165.1"/>
    <property type="molecule type" value="Genomic_DNA"/>
</dbReference>
<evidence type="ECO:0000313" key="11">
    <source>
        <dbReference type="EMBL" id="RST92165.1"/>
    </source>
</evidence>
<dbReference type="NCBIfam" id="NF011652">
    <property type="entry name" value="PRK15070.1"/>
    <property type="match status" value="1"/>
</dbReference>
<evidence type="ECO:0000256" key="3">
    <source>
        <dbReference type="ARBA" id="ARBA00012206"/>
    </source>
</evidence>
<evidence type="ECO:0000256" key="4">
    <source>
        <dbReference type="ARBA" id="ARBA00020837"/>
    </source>
</evidence>
<dbReference type="AlphaFoldDB" id="A0A429ZET3"/>
<comment type="cofactor">
    <cofactor evidence="1">
        <name>Zn(2+)</name>
        <dbReference type="ChEBI" id="CHEBI:29105"/>
    </cofactor>
</comment>
<name>A0A429ZET3_9ENTE</name>
<dbReference type="PANTHER" id="PTHR39453:SF1">
    <property type="entry name" value="PHOSPHATE PROPANOYLTRANSFERASE"/>
    <property type="match status" value="1"/>
</dbReference>
<evidence type="ECO:0000256" key="9">
    <source>
        <dbReference type="ARBA" id="ARBA00047589"/>
    </source>
</evidence>
<comment type="pathway">
    <text evidence="10">Polyol metabolism; 1,2-propanediol degradation.</text>
</comment>
<comment type="caution">
    <text evidence="11">The sequence shown here is derived from an EMBL/GenBank/DDBJ whole genome shotgun (WGS) entry which is preliminary data.</text>
</comment>
<sequence>MTEQLFDELVSQLVQQVKRTWQIKVEASGRHVHLSQKTIDELFSKDYQLTPVQELSQPGQYRYRERVSLIGPKGVLENVAILGPPREQSQVELSKTDALKLGLRLPVKLSGDLANTPGIIIAVGEKVVSLPQGVIIAQRHLHVSAEDAQQHQLLTGQKVRVKMASQRPVIFEDVQVRVSSQFRSVLHIDYDEANACGFEPGDLGTVLPSR</sequence>
<dbReference type="UniPathway" id="UPA00621"/>
<dbReference type="Proteomes" id="UP000287239">
    <property type="component" value="Unassembled WGS sequence"/>
</dbReference>
<dbReference type="OrthoDB" id="9784365at2"/>
<evidence type="ECO:0000313" key="12">
    <source>
        <dbReference type="Proteomes" id="UP000287239"/>
    </source>
</evidence>
<comment type="similarity">
    <text evidence="2 10">Belongs to the PduL family.</text>
</comment>
<comment type="catalytic activity">
    <reaction evidence="9 10">
        <text>propanoyl-CoA + phosphate = propanoyl phosphate + CoA</text>
        <dbReference type="Rhea" id="RHEA:28046"/>
        <dbReference type="ChEBI" id="CHEBI:43474"/>
        <dbReference type="ChEBI" id="CHEBI:57287"/>
        <dbReference type="ChEBI" id="CHEBI:57392"/>
        <dbReference type="ChEBI" id="CHEBI:58933"/>
        <dbReference type="EC" id="2.3.1.222"/>
    </reaction>
</comment>
<keyword evidence="7" id="KW-0862">Zinc</keyword>
<keyword evidence="5 10" id="KW-0808">Transferase</keyword>
<dbReference type="PANTHER" id="PTHR39453">
    <property type="entry name" value="PHOSPHATE PROPANOYLTRANSFERASE"/>
    <property type="match status" value="1"/>
</dbReference>
<dbReference type="PIRSF" id="PIRSF010130">
    <property type="entry name" value="PduL"/>
    <property type="match status" value="1"/>
</dbReference>
<evidence type="ECO:0000256" key="2">
    <source>
        <dbReference type="ARBA" id="ARBA00007342"/>
    </source>
</evidence>
<keyword evidence="8 10" id="KW-0012">Acyltransferase</keyword>
<dbReference type="GeneID" id="98569336"/>